<dbReference type="OrthoDB" id="5569250at2759"/>
<evidence type="ECO:0000313" key="3">
    <source>
        <dbReference type="EMBL" id="KIM37093.1"/>
    </source>
</evidence>
<dbReference type="STRING" id="686832.A0A0C2XGX6"/>
<dbReference type="SUPFAM" id="SSF56112">
    <property type="entry name" value="Protein kinase-like (PK-like)"/>
    <property type="match status" value="1"/>
</dbReference>
<dbReference type="HOGENOM" id="CLU_018408_0_0_1"/>
<evidence type="ECO:0000259" key="2">
    <source>
        <dbReference type="PROSITE" id="PS50011"/>
    </source>
</evidence>
<dbReference type="GO" id="GO:0004672">
    <property type="term" value="F:protein kinase activity"/>
    <property type="evidence" value="ECO:0007669"/>
    <property type="project" value="InterPro"/>
</dbReference>
<feature type="compositionally biased region" description="Low complexity" evidence="1">
    <location>
        <begin position="1"/>
        <end position="33"/>
    </location>
</feature>
<reference evidence="3 4" key="1">
    <citation type="submission" date="2014-04" db="EMBL/GenBank/DDBJ databases">
        <authorList>
            <consortium name="DOE Joint Genome Institute"/>
            <person name="Kuo A."/>
            <person name="Gay G."/>
            <person name="Dore J."/>
            <person name="Kohler A."/>
            <person name="Nagy L.G."/>
            <person name="Floudas D."/>
            <person name="Copeland A."/>
            <person name="Barry K.W."/>
            <person name="Cichocki N."/>
            <person name="Veneault-Fourrey C."/>
            <person name="LaButti K."/>
            <person name="Lindquist E.A."/>
            <person name="Lipzen A."/>
            <person name="Lundell T."/>
            <person name="Morin E."/>
            <person name="Murat C."/>
            <person name="Sun H."/>
            <person name="Tunlid A."/>
            <person name="Henrissat B."/>
            <person name="Grigoriev I.V."/>
            <person name="Hibbett D.S."/>
            <person name="Martin F."/>
            <person name="Nordberg H.P."/>
            <person name="Cantor M.N."/>
            <person name="Hua S.X."/>
        </authorList>
    </citation>
    <scope>NUCLEOTIDE SEQUENCE [LARGE SCALE GENOMIC DNA]</scope>
    <source>
        <strain evidence="4">h7</strain>
    </source>
</reference>
<reference evidence="4" key="2">
    <citation type="submission" date="2015-01" db="EMBL/GenBank/DDBJ databases">
        <title>Evolutionary Origins and Diversification of the Mycorrhizal Mutualists.</title>
        <authorList>
            <consortium name="DOE Joint Genome Institute"/>
            <consortium name="Mycorrhizal Genomics Consortium"/>
            <person name="Kohler A."/>
            <person name="Kuo A."/>
            <person name="Nagy L.G."/>
            <person name="Floudas D."/>
            <person name="Copeland A."/>
            <person name="Barry K.W."/>
            <person name="Cichocki N."/>
            <person name="Veneault-Fourrey C."/>
            <person name="LaButti K."/>
            <person name="Lindquist E.A."/>
            <person name="Lipzen A."/>
            <person name="Lundell T."/>
            <person name="Morin E."/>
            <person name="Murat C."/>
            <person name="Riley R."/>
            <person name="Ohm R."/>
            <person name="Sun H."/>
            <person name="Tunlid A."/>
            <person name="Henrissat B."/>
            <person name="Grigoriev I.V."/>
            <person name="Hibbett D.S."/>
            <person name="Martin F."/>
        </authorList>
    </citation>
    <scope>NUCLEOTIDE SEQUENCE [LARGE SCALE GENOMIC DNA]</scope>
    <source>
        <strain evidence="4">h7</strain>
    </source>
</reference>
<dbReference type="PROSITE" id="PS00109">
    <property type="entry name" value="PROTEIN_KINASE_TYR"/>
    <property type="match status" value="1"/>
</dbReference>
<proteinExistence type="predicted"/>
<dbReference type="GO" id="GO:0005524">
    <property type="term" value="F:ATP binding"/>
    <property type="evidence" value="ECO:0007669"/>
    <property type="project" value="InterPro"/>
</dbReference>
<dbReference type="AlphaFoldDB" id="A0A0C2XGX6"/>
<feature type="compositionally biased region" description="Basic residues" evidence="1">
    <location>
        <begin position="216"/>
        <end position="227"/>
    </location>
</feature>
<accession>A0A0C2XGX6</accession>
<organism evidence="3 4">
    <name type="scientific">Hebeloma cylindrosporum</name>
    <dbReference type="NCBI Taxonomy" id="76867"/>
    <lineage>
        <taxon>Eukaryota</taxon>
        <taxon>Fungi</taxon>
        <taxon>Dikarya</taxon>
        <taxon>Basidiomycota</taxon>
        <taxon>Agaricomycotina</taxon>
        <taxon>Agaricomycetes</taxon>
        <taxon>Agaricomycetidae</taxon>
        <taxon>Agaricales</taxon>
        <taxon>Agaricineae</taxon>
        <taxon>Hymenogastraceae</taxon>
        <taxon>Hebeloma</taxon>
    </lineage>
</organism>
<keyword evidence="4" id="KW-1185">Reference proteome</keyword>
<dbReference type="PROSITE" id="PS50011">
    <property type="entry name" value="PROTEIN_KINASE_DOM"/>
    <property type="match status" value="1"/>
</dbReference>
<dbReference type="InterPro" id="IPR008266">
    <property type="entry name" value="Tyr_kinase_AS"/>
</dbReference>
<feature type="region of interest" description="Disordered" evidence="1">
    <location>
        <begin position="1"/>
        <end position="47"/>
    </location>
</feature>
<dbReference type="EMBL" id="KN831800">
    <property type="protein sequence ID" value="KIM37093.1"/>
    <property type="molecule type" value="Genomic_DNA"/>
</dbReference>
<sequence length="766" mass="86452">METTASSQFSPSKASSQSSQSASDYSSDSSSMSTPIKPRAANLSDHRTDSMKAALKLDLAGHTLQEIGVLDFVTTVWGLDKDIAEKIRTAKFTVPEESANVYETVLSSGHYNERQLHKPFLEINDDLLKQTCALLKVLPEKFDNIFWDGKGVAALRNLYTERKPDLLNAHRVVVSVVWELVNAAVEFKKGGSQKQRTPLETIQEDTDLHTPVSSKSKNKVKKSRKSAQYKPGGSHQASVSLQSDVLSSVASTSTIYSATTASSSKRSADEALGRDVPTGRTVKRAKVAGITLDQLQLATYALECLGASSRHYTTGIFIDKYSVSLWCYNRTAIFRTEVFKWNKNVQFLALVLFALAQCDMKHAGFGPNVHQFTPPQSDDPVSASAIVPLQRPLEDTSNLCFRFPVAKDVPDWIFWIQKVLYTYRGIVGRGTFVATVRAAIVGETMRKGLFAFKQSWQYQVRAHEASIIAKLRERLPKYWRKHLPEVIFHTKFTAEHLGLPHTVLKQQIAELLAGDAQERDLHVLVSTLCHNLWQARNVEEFKRVFLDCLECHYHAYHTGRILHRDISENNLMIFRGEESEDALGILNDFDMATERLPDEEEAQVSAAHHRTGTLPFMALELVDNRETEPVHLYRHDLESFFYILIWAATHYEFESQTKRKTPATMRDWLDPHTAAIVKRDITAGLHLDVVIAPIVLAPFKELWEKWVVPLHLLFFRAGQERLKCRVEKIPFDNTTINGKLTFENFMAAIGETPRGLDPNLEADISK</sequence>
<dbReference type="Pfam" id="PF17667">
    <property type="entry name" value="Pkinase_fungal"/>
    <property type="match status" value="1"/>
</dbReference>
<name>A0A0C2XGX6_HEBCY</name>
<dbReference type="InterPro" id="IPR011009">
    <property type="entry name" value="Kinase-like_dom_sf"/>
</dbReference>
<dbReference type="Proteomes" id="UP000053424">
    <property type="component" value="Unassembled WGS sequence"/>
</dbReference>
<dbReference type="PANTHER" id="PTHR38248">
    <property type="entry name" value="FUNK1 6"/>
    <property type="match status" value="1"/>
</dbReference>
<gene>
    <name evidence="3" type="ORF">M413DRAFT_31242</name>
</gene>
<dbReference type="Gene3D" id="1.10.510.10">
    <property type="entry name" value="Transferase(Phosphotransferase) domain 1"/>
    <property type="match status" value="1"/>
</dbReference>
<dbReference type="PANTHER" id="PTHR38248:SF2">
    <property type="entry name" value="FUNK1 11"/>
    <property type="match status" value="1"/>
</dbReference>
<evidence type="ECO:0000313" key="4">
    <source>
        <dbReference type="Proteomes" id="UP000053424"/>
    </source>
</evidence>
<feature type="region of interest" description="Disordered" evidence="1">
    <location>
        <begin position="192"/>
        <end position="238"/>
    </location>
</feature>
<feature type="domain" description="Protein kinase" evidence="2">
    <location>
        <begin position="421"/>
        <end position="766"/>
    </location>
</feature>
<dbReference type="InterPro" id="IPR000719">
    <property type="entry name" value="Prot_kinase_dom"/>
</dbReference>
<dbReference type="InterPro" id="IPR040976">
    <property type="entry name" value="Pkinase_fungal"/>
</dbReference>
<protein>
    <recommendedName>
        <fullName evidence="2">Protein kinase domain-containing protein</fullName>
    </recommendedName>
</protein>
<evidence type="ECO:0000256" key="1">
    <source>
        <dbReference type="SAM" id="MobiDB-lite"/>
    </source>
</evidence>